<reference evidence="1" key="1">
    <citation type="submission" date="2023-04" db="EMBL/GenBank/DDBJ databases">
        <title>A chromosome-level genome assembly of the parasitoid wasp Eretmocerus hayati.</title>
        <authorList>
            <person name="Zhong Y."/>
            <person name="Liu S."/>
            <person name="Liu Y."/>
        </authorList>
    </citation>
    <scope>NUCLEOTIDE SEQUENCE</scope>
    <source>
        <strain evidence="1">ZJU_SS_LIU_2023</strain>
    </source>
</reference>
<evidence type="ECO:0000313" key="1">
    <source>
        <dbReference type="EMBL" id="KAJ8678075.1"/>
    </source>
</evidence>
<feature type="non-terminal residue" evidence="1">
    <location>
        <position position="276"/>
    </location>
</feature>
<proteinExistence type="predicted"/>
<sequence length="276" mass="32243">NLISGITIGEVVPQDGDWGSVLLDKIHVELEKGFDATQLKNTDTELIPLKKLRSPLNFYLNKVVKHFLKANEDLGMLVEARMIKESELRDQVAVVVSHEQDREKEITSLQKEMKILIQCNETTVKSMEVEMKAILKELTYVKDQLLLTEDKNRKMDKDYKKVVHILQSQVTNVEKKMKEKQDECVELTLKMEEIKKSLNDAEHELEVFIRNRDETVRKYEELVKSKEEKLDSKNKEVIELMNELTNAKENTDDRALTRENVKKLRCCAKEERKKIT</sequence>
<protein>
    <submittedName>
        <fullName evidence="1">Uncharacterized protein</fullName>
    </submittedName>
</protein>
<name>A0ACC2P8G8_9HYME</name>
<feature type="non-terminal residue" evidence="1">
    <location>
        <position position="1"/>
    </location>
</feature>
<accession>A0ACC2P8G8</accession>
<dbReference type="EMBL" id="CM056742">
    <property type="protein sequence ID" value="KAJ8678075.1"/>
    <property type="molecule type" value="Genomic_DNA"/>
</dbReference>
<dbReference type="Proteomes" id="UP001239111">
    <property type="component" value="Chromosome 2"/>
</dbReference>
<comment type="caution">
    <text evidence="1">The sequence shown here is derived from an EMBL/GenBank/DDBJ whole genome shotgun (WGS) entry which is preliminary data.</text>
</comment>
<gene>
    <name evidence="1" type="ORF">QAD02_013862</name>
</gene>
<keyword evidence="2" id="KW-1185">Reference proteome</keyword>
<organism evidence="1 2">
    <name type="scientific">Eretmocerus hayati</name>
    <dbReference type="NCBI Taxonomy" id="131215"/>
    <lineage>
        <taxon>Eukaryota</taxon>
        <taxon>Metazoa</taxon>
        <taxon>Ecdysozoa</taxon>
        <taxon>Arthropoda</taxon>
        <taxon>Hexapoda</taxon>
        <taxon>Insecta</taxon>
        <taxon>Pterygota</taxon>
        <taxon>Neoptera</taxon>
        <taxon>Endopterygota</taxon>
        <taxon>Hymenoptera</taxon>
        <taxon>Apocrita</taxon>
        <taxon>Proctotrupomorpha</taxon>
        <taxon>Chalcidoidea</taxon>
        <taxon>Aphelinidae</taxon>
        <taxon>Aphelininae</taxon>
        <taxon>Eretmocerus</taxon>
    </lineage>
</organism>
<evidence type="ECO:0000313" key="2">
    <source>
        <dbReference type="Proteomes" id="UP001239111"/>
    </source>
</evidence>